<dbReference type="Proteomes" id="UP000095283">
    <property type="component" value="Unplaced"/>
</dbReference>
<dbReference type="AlphaFoldDB" id="A0A1I7XCP4"/>
<evidence type="ECO:0000313" key="1">
    <source>
        <dbReference type="Proteomes" id="UP000095283"/>
    </source>
</evidence>
<evidence type="ECO:0000313" key="2">
    <source>
        <dbReference type="WBParaSite" id="Hba_15467"/>
    </source>
</evidence>
<dbReference type="WBParaSite" id="Hba_15467">
    <property type="protein sequence ID" value="Hba_15467"/>
    <property type="gene ID" value="Hba_15467"/>
</dbReference>
<keyword evidence="1" id="KW-1185">Reference proteome</keyword>
<proteinExistence type="predicted"/>
<organism evidence="1 2">
    <name type="scientific">Heterorhabditis bacteriophora</name>
    <name type="common">Entomopathogenic nematode worm</name>
    <dbReference type="NCBI Taxonomy" id="37862"/>
    <lineage>
        <taxon>Eukaryota</taxon>
        <taxon>Metazoa</taxon>
        <taxon>Ecdysozoa</taxon>
        <taxon>Nematoda</taxon>
        <taxon>Chromadorea</taxon>
        <taxon>Rhabditida</taxon>
        <taxon>Rhabditina</taxon>
        <taxon>Rhabditomorpha</taxon>
        <taxon>Strongyloidea</taxon>
        <taxon>Heterorhabditidae</taxon>
        <taxon>Heterorhabditis</taxon>
    </lineage>
</organism>
<name>A0A1I7XCP4_HETBA</name>
<protein>
    <submittedName>
        <fullName evidence="2">Cadherin domain-containing protein</fullName>
    </submittedName>
</protein>
<sequence>MTDKCQTLLYNRTIHLSVYSPANLTNTYQIVVKANEPSNGEFKALVRRTAEDSFTMASTTIERMDRFGNHGICATDGLKHLCYCMNDATTMANSLSTVQSTHHLRVQTSSQIPLTNKKYS</sequence>
<accession>A0A1I7XCP4</accession>
<reference evidence="2" key="1">
    <citation type="submission" date="2016-11" db="UniProtKB">
        <authorList>
            <consortium name="WormBaseParasite"/>
        </authorList>
    </citation>
    <scope>IDENTIFICATION</scope>
</reference>